<dbReference type="AlphaFoldDB" id="A0A7T3KWI7"/>
<proteinExistence type="predicted"/>
<dbReference type="Proteomes" id="UP000595001">
    <property type="component" value="Chromosome"/>
</dbReference>
<feature type="transmembrane region" description="Helical" evidence="1">
    <location>
        <begin position="74"/>
        <end position="99"/>
    </location>
</feature>
<sequence>MTDFPRPRLLRSLGVGAGAFLLFGVVTGLVPNPVYVRMVARTPADYLFLTATATFAGAFTYQRSLTADPIGDRYAAGGLVGGFLAFGCPICNAVLLALFSSSALMTHFDPLRPLLGTVSVLSFAGLLYYQRRRCEAC</sequence>
<evidence type="ECO:0000313" key="3">
    <source>
        <dbReference type="Proteomes" id="UP000595001"/>
    </source>
</evidence>
<keyword evidence="1" id="KW-0472">Membrane</keyword>
<accession>A0A7T3KWI7</accession>
<keyword evidence="1" id="KW-1133">Transmembrane helix</keyword>
<dbReference type="GeneID" id="60588033"/>
<keyword evidence="3" id="KW-1185">Reference proteome</keyword>
<name>A0A7T3KWI7_9EURY</name>
<evidence type="ECO:0000313" key="2">
    <source>
        <dbReference type="EMBL" id="QPV64179.1"/>
    </source>
</evidence>
<feature type="transmembrane region" description="Helical" evidence="1">
    <location>
        <begin position="111"/>
        <end position="129"/>
    </location>
</feature>
<protein>
    <submittedName>
        <fullName evidence="2">Uncharacterized protein</fullName>
    </submittedName>
</protein>
<dbReference type="RefSeq" id="WP_198062953.1">
    <property type="nucleotide sequence ID" value="NZ_CP065856.1"/>
</dbReference>
<dbReference type="EMBL" id="CP065856">
    <property type="protein sequence ID" value="QPV64179.1"/>
    <property type="molecule type" value="Genomic_DNA"/>
</dbReference>
<reference evidence="2 3" key="1">
    <citation type="submission" date="2020-12" db="EMBL/GenBank/DDBJ databases">
        <title>Halosimplex halophilum sp. nov. and Halosimplex salinum sp. nov., two new members of the genus Halosimplex.</title>
        <authorList>
            <person name="Cui H.L."/>
        </authorList>
    </citation>
    <scope>NUCLEOTIDE SEQUENCE [LARGE SCALE GENOMIC DNA]</scope>
    <source>
        <strain evidence="2 3">YGH94</strain>
    </source>
</reference>
<dbReference type="OrthoDB" id="253248at2157"/>
<keyword evidence="1" id="KW-0812">Transmembrane</keyword>
<organism evidence="2 3">
    <name type="scientific">Halosimplex litoreum</name>
    <dbReference type="NCBI Taxonomy" id="1198301"/>
    <lineage>
        <taxon>Archaea</taxon>
        <taxon>Methanobacteriati</taxon>
        <taxon>Methanobacteriota</taxon>
        <taxon>Stenosarchaea group</taxon>
        <taxon>Halobacteria</taxon>
        <taxon>Halobacteriales</taxon>
        <taxon>Haloarculaceae</taxon>
        <taxon>Halosimplex</taxon>
    </lineage>
</organism>
<feature type="transmembrane region" description="Helical" evidence="1">
    <location>
        <begin position="43"/>
        <end position="62"/>
    </location>
</feature>
<feature type="transmembrane region" description="Helical" evidence="1">
    <location>
        <begin position="12"/>
        <end position="31"/>
    </location>
</feature>
<dbReference type="KEGG" id="hlt:I7X12_06030"/>
<gene>
    <name evidence="2" type="ORF">I7X12_06030</name>
</gene>
<evidence type="ECO:0000256" key="1">
    <source>
        <dbReference type="SAM" id="Phobius"/>
    </source>
</evidence>